<feature type="chain" id="PRO_5040203079" evidence="1">
    <location>
        <begin position="21"/>
        <end position="182"/>
    </location>
</feature>
<evidence type="ECO:0000256" key="1">
    <source>
        <dbReference type="SAM" id="SignalP"/>
    </source>
</evidence>
<comment type="caution">
    <text evidence="2">The sequence shown here is derived from an EMBL/GenBank/DDBJ whole genome shotgun (WGS) entry which is preliminary data.</text>
</comment>
<sequence>MDTFVLAFFTLKILPPSLQAVVNNLYQLTKISGKLPFLDSVLSEIELTVARHQEQVVPDSQALKVIGRSGKMFFDGKHNHLEPHSESECFQLYPEKHQAFNRRRLSKRDESGPRAFLVQALATVLGIQEGSAILDSGESYSLFKSSAAFISLKQTKSSPFPGRWYLHICEWNPDGSGNKSLE</sequence>
<proteinExistence type="predicted"/>
<keyword evidence="1" id="KW-0732">Signal</keyword>
<dbReference type="AlphaFoldDB" id="A0A9Q3FDB0"/>
<dbReference type="Proteomes" id="UP000765509">
    <property type="component" value="Unassembled WGS sequence"/>
</dbReference>
<protein>
    <submittedName>
        <fullName evidence="2">Uncharacterized protein</fullName>
    </submittedName>
</protein>
<dbReference type="EMBL" id="AVOT02040032">
    <property type="protein sequence ID" value="MBW0535175.1"/>
    <property type="molecule type" value="Genomic_DNA"/>
</dbReference>
<organism evidence="2 3">
    <name type="scientific">Austropuccinia psidii MF-1</name>
    <dbReference type="NCBI Taxonomy" id="1389203"/>
    <lineage>
        <taxon>Eukaryota</taxon>
        <taxon>Fungi</taxon>
        <taxon>Dikarya</taxon>
        <taxon>Basidiomycota</taxon>
        <taxon>Pucciniomycotina</taxon>
        <taxon>Pucciniomycetes</taxon>
        <taxon>Pucciniales</taxon>
        <taxon>Sphaerophragmiaceae</taxon>
        <taxon>Austropuccinia</taxon>
    </lineage>
</organism>
<reference evidence="2" key="1">
    <citation type="submission" date="2021-03" db="EMBL/GenBank/DDBJ databases">
        <title>Draft genome sequence of rust myrtle Austropuccinia psidii MF-1, a brazilian biotype.</title>
        <authorList>
            <person name="Quecine M.C."/>
            <person name="Pachon D.M.R."/>
            <person name="Bonatelli M.L."/>
            <person name="Correr F.H."/>
            <person name="Franceschini L.M."/>
            <person name="Leite T.F."/>
            <person name="Margarido G.R.A."/>
            <person name="Almeida C.A."/>
            <person name="Ferrarezi J.A."/>
            <person name="Labate C.A."/>
        </authorList>
    </citation>
    <scope>NUCLEOTIDE SEQUENCE</scope>
    <source>
        <strain evidence="2">MF-1</strain>
    </source>
</reference>
<keyword evidence="3" id="KW-1185">Reference proteome</keyword>
<evidence type="ECO:0000313" key="3">
    <source>
        <dbReference type="Proteomes" id="UP000765509"/>
    </source>
</evidence>
<accession>A0A9Q3FDB0</accession>
<feature type="signal peptide" evidence="1">
    <location>
        <begin position="1"/>
        <end position="20"/>
    </location>
</feature>
<gene>
    <name evidence="2" type="ORF">O181_074890</name>
</gene>
<name>A0A9Q3FDB0_9BASI</name>
<evidence type="ECO:0000313" key="2">
    <source>
        <dbReference type="EMBL" id="MBW0535175.1"/>
    </source>
</evidence>